<protein>
    <recommendedName>
        <fullName evidence="5">30S ribosomal protein S9</fullName>
    </recommendedName>
</protein>
<gene>
    <name evidence="6" type="ORF">B4135_0070</name>
</gene>
<dbReference type="InterPro" id="IPR023035">
    <property type="entry name" value="Ribosomal_uS9_bac/plastid"/>
</dbReference>
<proteinExistence type="inferred from homology"/>
<sequence length="109" mass="12196">MPGDGKIIINDRDFENYIPTPALREIVKQPLVVTDTLGRYDVLVNVKGGGFTGQAGAIRHGIARALLEVNPDFRPILKREGLLTRDARVKERKKYGLKGARRAPQFSKR</sequence>
<evidence type="ECO:0000256" key="4">
    <source>
        <dbReference type="RuleBase" id="RU003815"/>
    </source>
</evidence>
<dbReference type="Proteomes" id="UP000075683">
    <property type="component" value="Unassembled WGS sequence"/>
</dbReference>
<dbReference type="PANTHER" id="PTHR21569:SF1">
    <property type="entry name" value="SMALL RIBOSOMAL SUBUNIT PROTEIN US9M"/>
    <property type="match status" value="1"/>
</dbReference>
<dbReference type="InterPro" id="IPR014721">
    <property type="entry name" value="Ribsml_uS5_D2-typ_fold_subgr"/>
</dbReference>
<evidence type="ECO:0000256" key="3">
    <source>
        <dbReference type="ARBA" id="ARBA00023274"/>
    </source>
</evidence>
<evidence type="ECO:0000313" key="6">
    <source>
        <dbReference type="EMBL" id="KYD20688.1"/>
    </source>
</evidence>
<organism evidence="6 7">
    <name type="scientific">Caldibacillus debilis</name>
    <dbReference type="NCBI Taxonomy" id="301148"/>
    <lineage>
        <taxon>Bacteria</taxon>
        <taxon>Bacillati</taxon>
        <taxon>Bacillota</taxon>
        <taxon>Bacilli</taxon>
        <taxon>Bacillales</taxon>
        <taxon>Bacillaceae</taxon>
        <taxon>Caldibacillus</taxon>
    </lineage>
</organism>
<dbReference type="PROSITE" id="PS00360">
    <property type="entry name" value="RIBOSOMAL_S9"/>
    <property type="match status" value="1"/>
</dbReference>
<dbReference type="SUPFAM" id="SSF54211">
    <property type="entry name" value="Ribosomal protein S5 domain 2-like"/>
    <property type="match status" value="1"/>
</dbReference>
<accession>A0A150M839</accession>
<dbReference type="InterPro" id="IPR020574">
    <property type="entry name" value="Ribosomal_uS9_CS"/>
</dbReference>
<name>A0A150M839_9BACI</name>
<dbReference type="PATRIC" id="fig|301148.3.peg.2750"/>
<dbReference type="Gene3D" id="3.30.230.10">
    <property type="match status" value="1"/>
</dbReference>
<evidence type="ECO:0000256" key="5">
    <source>
        <dbReference type="RuleBase" id="RU003816"/>
    </source>
</evidence>
<dbReference type="GO" id="GO:0006412">
    <property type="term" value="P:translation"/>
    <property type="evidence" value="ECO:0007669"/>
    <property type="project" value="InterPro"/>
</dbReference>
<comment type="caution">
    <text evidence="6">The sequence shown here is derived from an EMBL/GenBank/DDBJ whole genome shotgun (WGS) entry which is preliminary data.</text>
</comment>
<evidence type="ECO:0000313" key="7">
    <source>
        <dbReference type="Proteomes" id="UP000075683"/>
    </source>
</evidence>
<keyword evidence="3 4" id="KW-0687">Ribonucleoprotein</keyword>
<dbReference type="GO" id="GO:0022627">
    <property type="term" value="C:cytosolic small ribosomal subunit"/>
    <property type="evidence" value="ECO:0007669"/>
    <property type="project" value="TreeGrafter"/>
</dbReference>
<dbReference type="InterPro" id="IPR020568">
    <property type="entry name" value="Ribosomal_Su5_D2-typ_SF"/>
</dbReference>
<evidence type="ECO:0000256" key="1">
    <source>
        <dbReference type="ARBA" id="ARBA00005251"/>
    </source>
</evidence>
<dbReference type="InterPro" id="IPR000754">
    <property type="entry name" value="Ribosomal_uS9"/>
</dbReference>
<dbReference type="AlphaFoldDB" id="A0A150M839"/>
<dbReference type="FunFam" id="3.30.230.10:FF:000001">
    <property type="entry name" value="30S ribosomal protein S9"/>
    <property type="match status" value="1"/>
</dbReference>
<reference evidence="6 7" key="1">
    <citation type="submission" date="2016-01" db="EMBL/GenBank/DDBJ databases">
        <title>Draft Genome Sequences of Seven Thermophilic Sporeformers Isolated from Foods.</title>
        <authorList>
            <person name="Berendsen E.M."/>
            <person name="Wells-Bennik M.H."/>
            <person name="Krawcyk A.O."/>
            <person name="De Jong A."/>
            <person name="Holsappel S."/>
            <person name="Eijlander R.T."/>
            <person name="Kuipers O.P."/>
        </authorList>
    </citation>
    <scope>NUCLEOTIDE SEQUENCE [LARGE SCALE GENOMIC DNA]</scope>
    <source>
        <strain evidence="6 7">B4135</strain>
    </source>
</reference>
<dbReference type="NCBIfam" id="NF001099">
    <property type="entry name" value="PRK00132.1"/>
    <property type="match status" value="1"/>
</dbReference>
<dbReference type="GO" id="GO:0003723">
    <property type="term" value="F:RNA binding"/>
    <property type="evidence" value="ECO:0007669"/>
    <property type="project" value="TreeGrafter"/>
</dbReference>
<dbReference type="PANTHER" id="PTHR21569">
    <property type="entry name" value="RIBOSOMAL PROTEIN S9"/>
    <property type="match status" value="1"/>
</dbReference>
<dbReference type="GO" id="GO:0003735">
    <property type="term" value="F:structural constituent of ribosome"/>
    <property type="evidence" value="ECO:0007669"/>
    <property type="project" value="InterPro"/>
</dbReference>
<dbReference type="Pfam" id="PF00380">
    <property type="entry name" value="Ribosomal_S9"/>
    <property type="match status" value="1"/>
</dbReference>
<keyword evidence="2 4" id="KW-0689">Ribosomal protein</keyword>
<evidence type="ECO:0000256" key="2">
    <source>
        <dbReference type="ARBA" id="ARBA00022980"/>
    </source>
</evidence>
<dbReference type="EMBL" id="LQYT01000030">
    <property type="protein sequence ID" value="KYD20688.1"/>
    <property type="molecule type" value="Genomic_DNA"/>
</dbReference>
<dbReference type="STRING" id="301148.B4135_0070"/>
<comment type="similarity">
    <text evidence="1 4">Belongs to the universal ribosomal protein uS9 family.</text>
</comment>